<evidence type="ECO:0000313" key="2">
    <source>
        <dbReference type="Proteomes" id="UP001187192"/>
    </source>
</evidence>
<proteinExistence type="predicted"/>
<protein>
    <submittedName>
        <fullName evidence="1">Uncharacterized protein</fullName>
    </submittedName>
</protein>
<comment type="caution">
    <text evidence="1">The sequence shown here is derived from an EMBL/GenBank/DDBJ whole genome shotgun (WGS) entry which is preliminary data.</text>
</comment>
<evidence type="ECO:0000313" key="1">
    <source>
        <dbReference type="EMBL" id="GMN42553.1"/>
    </source>
</evidence>
<dbReference type="AlphaFoldDB" id="A0AA88AB43"/>
<reference evidence="1" key="1">
    <citation type="submission" date="2023-07" db="EMBL/GenBank/DDBJ databases">
        <title>draft genome sequence of fig (Ficus carica).</title>
        <authorList>
            <person name="Takahashi T."/>
            <person name="Nishimura K."/>
        </authorList>
    </citation>
    <scope>NUCLEOTIDE SEQUENCE</scope>
</reference>
<name>A0AA88AB43_FICCA</name>
<dbReference type="Proteomes" id="UP001187192">
    <property type="component" value="Unassembled WGS sequence"/>
</dbReference>
<organism evidence="1 2">
    <name type="scientific">Ficus carica</name>
    <name type="common">Common fig</name>
    <dbReference type="NCBI Taxonomy" id="3494"/>
    <lineage>
        <taxon>Eukaryota</taxon>
        <taxon>Viridiplantae</taxon>
        <taxon>Streptophyta</taxon>
        <taxon>Embryophyta</taxon>
        <taxon>Tracheophyta</taxon>
        <taxon>Spermatophyta</taxon>
        <taxon>Magnoliopsida</taxon>
        <taxon>eudicotyledons</taxon>
        <taxon>Gunneridae</taxon>
        <taxon>Pentapetalae</taxon>
        <taxon>rosids</taxon>
        <taxon>fabids</taxon>
        <taxon>Rosales</taxon>
        <taxon>Moraceae</taxon>
        <taxon>Ficeae</taxon>
        <taxon>Ficus</taxon>
    </lineage>
</organism>
<gene>
    <name evidence="1" type="ORF">TIFTF001_011759</name>
</gene>
<accession>A0AA88AB43</accession>
<dbReference type="EMBL" id="BTGU01000014">
    <property type="protein sequence ID" value="GMN42553.1"/>
    <property type="molecule type" value="Genomic_DNA"/>
</dbReference>
<sequence>MDGLDILAPDEIEAWRGSDVEENPNVLWKFAKKFWLPVFFFLTVLSHLEDPVTTLAFKAILFLLSTKPSPFSVYVFVNEFCRRLMRQEPHLYIVKSLYAHKVEVQDYKLLCLARVEVRDQKFTLVGILGGWWALPRPSVGPFSLLGLKAAKQP</sequence>
<keyword evidence="2" id="KW-1185">Reference proteome</keyword>